<dbReference type="Proteomes" id="UP000789405">
    <property type="component" value="Unassembled WGS sequence"/>
</dbReference>
<dbReference type="EMBL" id="CAJVPY010013596">
    <property type="protein sequence ID" value="CAG8741507.1"/>
    <property type="molecule type" value="Genomic_DNA"/>
</dbReference>
<protein>
    <submittedName>
        <fullName evidence="1">3165_t:CDS:1</fullName>
    </submittedName>
</protein>
<name>A0A9N9NM45_9GLOM</name>
<gene>
    <name evidence="1" type="ORF">DERYTH_LOCUS16048</name>
</gene>
<evidence type="ECO:0000313" key="2">
    <source>
        <dbReference type="Proteomes" id="UP000789405"/>
    </source>
</evidence>
<evidence type="ECO:0000313" key="1">
    <source>
        <dbReference type="EMBL" id="CAG8741507.1"/>
    </source>
</evidence>
<proteinExistence type="predicted"/>
<organism evidence="1 2">
    <name type="scientific">Dentiscutata erythropus</name>
    <dbReference type="NCBI Taxonomy" id="1348616"/>
    <lineage>
        <taxon>Eukaryota</taxon>
        <taxon>Fungi</taxon>
        <taxon>Fungi incertae sedis</taxon>
        <taxon>Mucoromycota</taxon>
        <taxon>Glomeromycotina</taxon>
        <taxon>Glomeromycetes</taxon>
        <taxon>Diversisporales</taxon>
        <taxon>Gigasporaceae</taxon>
        <taxon>Dentiscutata</taxon>
    </lineage>
</organism>
<reference evidence="1" key="1">
    <citation type="submission" date="2021-06" db="EMBL/GenBank/DDBJ databases">
        <authorList>
            <person name="Kallberg Y."/>
            <person name="Tangrot J."/>
            <person name="Rosling A."/>
        </authorList>
    </citation>
    <scope>NUCLEOTIDE SEQUENCE</scope>
    <source>
        <strain evidence="1">MA453B</strain>
    </source>
</reference>
<dbReference type="AlphaFoldDB" id="A0A9N9NM45"/>
<sequence>MDEGVMFFIKNPKEYKISVSHRGNKSSTKKDLFPAKQKSHLLLILTTNHKPPATSTIANWIKEIIMEASPNLRAKDARALAAFYTQISGTDLSTILTGPATELTNNFTKKELR</sequence>
<accession>A0A9N9NM45</accession>
<comment type="caution">
    <text evidence="1">The sequence shown here is derived from an EMBL/GenBank/DDBJ whole genome shotgun (WGS) entry which is preliminary data.</text>
</comment>
<keyword evidence="2" id="KW-1185">Reference proteome</keyword>